<evidence type="ECO:0000256" key="5">
    <source>
        <dbReference type="ARBA" id="ARBA00023004"/>
    </source>
</evidence>
<evidence type="ECO:0000313" key="10">
    <source>
        <dbReference type="EMBL" id="THC92582.1"/>
    </source>
</evidence>
<keyword evidence="3 7" id="KW-0479">Metal-binding</keyword>
<dbReference type="InterPro" id="IPR001128">
    <property type="entry name" value="Cyt_P450"/>
</dbReference>
<dbReference type="PANTHER" id="PTHR24305">
    <property type="entry name" value="CYTOCHROME P450"/>
    <property type="match status" value="1"/>
</dbReference>
<dbReference type="GO" id="GO:0020037">
    <property type="term" value="F:heme binding"/>
    <property type="evidence" value="ECO:0007669"/>
    <property type="project" value="InterPro"/>
</dbReference>
<keyword evidence="7 8" id="KW-0349">Heme</keyword>
<dbReference type="PROSITE" id="PS00086">
    <property type="entry name" value="CYTOCHROME_P450"/>
    <property type="match status" value="1"/>
</dbReference>
<evidence type="ECO:0000256" key="6">
    <source>
        <dbReference type="ARBA" id="ARBA00023033"/>
    </source>
</evidence>
<dbReference type="InterPro" id="IPR036396">
    <property type="entry name" value="Cyt_P450_sf"/>
</dbReference>
<keyword evidence="9" id="KW-0812">Transmembrane</keyword>
<keyword evidence="9" id="KW-1133">Transmembrane helix</keyword>
<dbReference type="GO" id="GO:0004497">
    <property type="term" value="F:monooxygenase activity"/>
    <property type="evidence" value="ECO:0007669"/>
    <property type="project" value="UniProtKB-KW"/>
</dbReference>
<keyword evidence="9" id="KW-0472">Membrane</keyword>
<dbReference type="InterPro" id="IPR017972">
    <property type="entry name" value="Cyt_P450_CS"/>
</dbReference>
<evidence type="ECO:0000256" key="7">
    <source>
        <dbReference type="PIRSR" id="PIRSR602401-1"/>
    </source>
</evidence>
<dbReference type="CDD" id="cd11062">
    <property type="entry name" value="CYP58-like"/>
    <property type="match status" value="1"/>
</dbReference>
<keyword evidence="5 7" id="KW-0408">Iron</keyword>
<keyword evidence="11" id="KW-1185">Reference proteome</keyword>
<dbReference type="EMBL" id="SOSA01000323">
    <property type="protein sequence ID" value="THC92582.1"/>
    <property type="molecule type" value="Genomic_DNA"/>
</dbReference>
<dbReference type="GO" id="GO:0016705">
    <property type="term" value="F:oxidoreductase activity, acting on paired donors, with incorporation or reduction of molecular oxygen"/>
    <property type="evidence" value="ECO:0007669"/>
    <property type="project" value="InterPro"/>
</dbReference>
<dbReference type="SUPFAM" id="SSF48264">
    <property type="entry name" value="Cytochrome P450"/>
    <property type="match status" value="1"/>
</dbReference>
<dbReference type="PANTHER" id="PTHR24305:SF231">
    <property type="entry name" value="P450, PUTATIVE (EUROFUNG)-RELATED"/>
    <property type="match status" value="1"/>
</dbReference>
<keyword evidence="4 8" id="KW-0560">Oxidoreductase</keyword>
<reference evidence="10 11" key="1">
    <citation type="submission" date="2019-03" db="EMBL/GenBank/DDBJ databases">
        <title>The genome sequence of a newly discovered highly antifungal drug resistant Aspergillus species, Aspergillus tanneri NIH 1004.</title>
        <authorList>
            <person name="Mounaud S."/>
            <person name="Singh I."/>
            <person name="Joardar V."/>
            <person name="Pakala S."/>
            <person name="Pakala S."/>
            <person name="Venepally P."/>
            <person name="Hoover J."/>
            <person name="Nierman W."/>
            <person name="Chung J."/>
            <person name="Losada L."/>
        </authorList>
    </citation>
    <scope>NUCLEOTIDE SEQUENCE [LARGE SCALE GENOMIC DNA]</scope>
    <source>
        <strain evidence="10 11">NIH1004</strain>
    </source>
</reference>
<evidence type="ECO:0008006" key="12">
    <source>
        <dbReference type="Google" id="ProtNLM"/>
    </source>
</evidence>
<accession>A0A4S3JC11</accession>
<feature type="binding site" description="axial binding residue" evidence="7">
    <location>
        <position position="478"/>
    </location>
    <ligand>
        <name>heme</name>
        <dbReference type="ChEBI" id="CHEBI:30413"/>
    </ligand>
    <ligandPart>
        <name>Fe</name>
        <dbReference type="ChEBI" id="CHEBI:18248"/>
    </ligandPart>
</feature>
<comment type="cofactor">
    <cofactor evidence="1 7">
        <name>heme</name>
        <dbReference type="ChEBI" id="CHEBI:30413"/>
    </cofactor>
</comment>
<comment type="caution">
    <text evidence="10">The sequence shown here is derived from an EMBL/GenBank/DDBJ whole genome shotgun (WGS) entry which is preliminary data.</text>
</comment>
<dbReference type="GO" id="GO:0005506">
    <property type="term" value="F:iron ion binding"/>
    <property type="evidence" value="ECO:0007669"/>
    <property type="project" value="InterPro"/>
</dbReference>
<comment type="similarity">
    <text evidence="2 8">Belongs to the cytochrome P450 family.</text>
</comment>
<dbReference type="Pfam" id="PF00067">
    <property type="entry name" value="p450"/>
    <property type="match status" value="2"/>
</dbReference>
<evidence type="ECO:0000256" key="1">
    <source>
        <dbReference type="ARBA" id="ARBA00001971"/>
    </source>
</evidence>
<protein>
    <recommendedName>
        <fullName evidence="12">Cytochrome P450</fullName>
    </recommendedName>
</protein>
<evidence type="ECO:0000313" key="11">
    <source>
        <dbReference type="Proteomes" id="UP000308092"/>
    </source>
</evidence>
<dbReference type="Gene3D" id="1.10.630.10">
    <property type="entry name" value="Cytochrome P450"/>
    <property type="match status" value="1"/>
</dbReference>
<name>A0A4S3JC11_9EURO</name>
<evidence type="ECO:0000256" key="9">
    <source>
        <dbReference type="SAM" id="Phobius"/>
    </source>
</evidence>
<evidence type="ECO:0000256" key="8">
    <source>
        <dbReference type="RuleBase" id="RU000461"/>
    </source>
</evidence>
<dbReference type="STRING" id="1220188.A0A4S3JC11"/>
<feature type="transmembrane region" description="Helical" evidence="9">
    <location>
        <begin position="12"/>
        <end position="34"/>
    </location>
</feature>
<dbReference type="Proteomes" id="UP000308092">
    <property type="component" value="Unassembled WGS sequence"/>
</dbReference>
<gene>
    <name evidence="10" type="ORF">EYZ11_007945</name>
</gene>
<dbReference type="PRINTS" id="PR00463">
    <property type="entry name" value="EP450I"/>
</dbReference>
<keyword evidence="6 8" id="KW-0503">Monooxygenase</keyword>
<evidence type="ECO:0000256" key="4">
    <source>
        <dbReference type="ARBA" id="ARBA00023002"/>
    </source>
</evidence>
<dbReference type="InterPro" id="IPR050121">
    <property type="entry name" value="Cytochrome_P450_monoxygenase"/>
</dbReference>
<evidence type="ECO:0000256" key="3">
    <source>
        <dbReference type="ARBA" id="ARBA00022723"/>
    </source>
</evidence>
<dbReference type="InterPro" id="IPR002401">
    <property type="entry name" value="Cyt_P450_E_grp-I"/>
</dbReference>
<dbReference type="VEuPathDB" id="FungiDB:EYZ11_007945"/>
<sequence>MGNSHSQINAASAATVVVSGLVLYGLWLALYRLYLCPQAKFPGPKLAALTYWYEVYYDIVSKNGGGQFTFEIKRMHEKYGPVVRINPTELHVDDPNYYNEIYCNSTSARPIDKIEKHKYRFNIPDATFSTVPAEHHRLRRAAIAPFFSKARVRNLNGNLQKIIDRISHRLATEYAGSGCVFNIINMWSSMTADVITELAFGRSADFSAAPDFLSPFTASMSNLAFAAHYNTHFGFLPELMNWLPDGLVGSLVPSFKPILDYRTATRQQLRQILSSKKDTAKESATPTIFHDILTGHLPPEELTLKRLTEEATSVNGAGMETVTWTLSVACFHILDQPAVLARLKTELQEAMPNPQEILPSDQLEKLPYLSAVVSEGDKLGRFAPEINTDTIAGLRLGYGAVQRLPRVNRRAVWKYGEMEIPAGVPVSMDAYHMHSNEAVFPEPLQFRPERWLGDPKGPDGVHPLSHYLVPFSRGSRACIGMHLAYMELFIALATVFRRHQFELFETDRSDVDFANDLVRPMPKWGSKGVRVMVKQ</sequence>
<proteinExistence type="inferred from homology"/>
<dbReference type="AlphaFoldDB" id="A0A4S3JC11"/>
<evidence type="ECO:0000256" key="2">
    <source>
        <dbReference type="ARBA" id="ARBA00010617"/>
    </source>
</evidence>
<organism evidence="10 11">
    <name type="scientific">Aspergillus tanneri</name>
    <dbReference type="NCBI Taxonomy" id="1220188"/>
    <lineage>
        <taxon>Eukaryota</taxon>
        <taxon>Fungi</taxon>
        <taxon>Dikarya</taxon>
        <taxon>Ascomycota</taxon>
        <taxon>Pezizomycotina</taxon>
        <taxon>Eurotiomycetes</taxon>
        <taxon>Eurotiomycetidae</taxon>
        <taxon>Eurotiales</taxon>
        <taxon>Aspergillaceae</taxon>
        <taxon>Aspergillus</taxon>
        <taxon>Aspergillus subgen. Circumdati</taxon>
    </lineage>
</organism>
<dbReference type="PRINTS" id="PR00385">
    <property type="entry name" value="P450"/>
</dbReference>